<dbReference type="SUPFAM" id="SSF46785">
    <property type="entry name" value="Winged helix' DNA-binding domain"/>
    <property type="match status" value="1"/>
</dbReference>
<dbReference type="EMBL" id="MKIE01000003">
    <property type="protein sequence ID" value="OHW62570.1"/>
    <property type="molecule type" value="Genomic_DNA"/>
</dbReference>
<dbReference type="InterPro" id="IPR036388">
    <property type="entry name" value="WH-like_DNA-bd_sf"/>
</dbReference>
<dbReference type="Gene3D" id="1.10.10.10">
    <property type="entry name" value="Winged helix-like DNA-binding domain superfamily/Winged helix DNA-binding domain"/>
    <property type="match status" value="1"/>
</dbReference>
<feature type="domain" description="CBS" evidence="3">
    <location>
        <begin position="148"/>
        <end position="214"/>
    </location>
</feature>
<comment type="caution">
    <text evidence="4">The sequence shown here is derived from an EMBL/GenBank/DDBJ whole genome shotgun (WGS) entry which is preliminary data.</text>
</comment>
<dbReference type="PANTHER" id="PTHR43080:SF2">
    <property type="entry name" value="CBS DOMAIN-CONTAINING PROTEIN"/>
    <property type="match status" value="1"/>
</dbReference>
<evidence type="ECO:0000256" key="1">
    <source>
        <dbReference type="ARBA" id="ARBA00023122"/>
    </source>
</evidence>
<gene>
    <name evidence="4" type="primary">ccpN</name>
    <name evidence="4" type="ORF">EUAN_11350</name>
</gene>
<dbReference type="Proteomes" id="UP000180254">
    <property type="component" value="Unassembled WGS sequence"/>
</dbReference>
<dbReference type="PANTHER" id="PTHR43080">
    <property type="entry name" value="CBS DOMAIN-CONTAINING PROTEIN CBSX3, MITOCHONDRIAL"/>
    <property type="match status" value="1"/>
</dbReference>
<sequence>MSFIKLTDRQEKIIDIVKEGQPITGEDIAGKLDLTRATLRPDLSILTMIGVLEARPKVGYFYSGKQMEDDFSEKIKELKISEIKSVPVVVSEETTVYDAIVNMFLENVGSIYVVSEGGILVGVVSRKDFLKNTIGGLDINKIPVGMIMTRMPNIVTVFPEENLLDAAVKIIDHEIDSVPVVEEVQQEEIKQYRVIGKISKTTIARAFVELFKNI</sequence>
<proteinExistence type="predicted"/>
<keyword evidence="5" id="KW-1185">Reference proteome</keyword>
<dbReference type="SUPFAM" id="SSF54631">
    <property type="entry name" value="CBS-domain pair"/>
    <property type="match status" value="1"/>
</dbReference>
<reference evidence="4 5" key="1">
    <citation type="submission" date="2016-09" db="EMBL/GenBank/DDBJ databases">
        <title>Genome sequence of Eubacterium angustum.</title>
        <authorList>
            <person name="Poehlein A."/>
            <person name="Daniel R."/>
        </authorList>
    </citation>
    <scope>NUCLEOTIDE SEQUENCE [LARGE SCALE GENOMIC DNA]</scope>
    <source>
        <strain evidence="4 5">DSM 1989</strain>
    </source>
</reference>
<dbReference type="InterPro" id="IPR036390">
    <property type="entry name" value="WH_DNA-bd_sf"/>
</dbReference>
<evidence type="ECO:0000313" key="5">
    <source>
        <dbReference type="Proteomes" id="UP000180254"/>
    </source>
</evidence>
<dbReference type="STRING" id="39480.EUAN_11350"/>
<dbReference type="RefSeq" id="WP_211266287.1">
    <property type="nucleotide sequence ID" value="NZ_MKIE01000003.1"/>
</dbReference>
<dbReference type="InterPro" id="IPR046342">
    <property type="entry name" value="CBS_dom_sf"/>
</dbReference>
<dbReference type="PROSITE" id="PS51371">
    <property type="entry name" value="CBS"/>
    <property type="match status" value="2"/>
</dbReference>
<evidence type="ECO:0000259" key="3">
    <source>
        <dbReference type="PROSITE" id="PS51371"/>
    </source>
</evidence>
<name>A0A1S1V838_9FIRM</name>
<dbReference type="Pfam" id="PF08279">
    <property type="entry name" value="HTH_11"/>
    <property type="match status" value="1"/>
</dbReference>
<dbReference type="InterPro" id="IPR016842">
    <property type="entry name" value="UCP026546_HTH-CBS"/>
</dbReference>
<protein>
    <submittedName>
        <fullName evidence="4">Transcriptional repressor CcpN</fullName>
    </submittedName>
</protein>
<dbReference type="Gene3D" id="3.10.580.10">
    <property type="entry name" value="CBS-domain"/>
    <property type="match status" value="1"/>
</dbReference>
<dbReference type="PIRSF" id="PIRSF026546">
    <property type="entry name" value="UCP026546_CBS_YqzB"/>
    <property type="match status" value="1"/>
</dbReference>
<organism evidence="4 5">
    <name type="scientific">Andreesenia angusta</name>
    <dbReference type="NCBI Taxonomy" id="39480"/>
    <lineage>
        <taxon>Bacteria</taxon>
        <taxon>Bacillati</taxon>
        <taxon>Bacillota</taxon>
        <taxon>Tissierellia</taxon>
        <taxon>Tissierellales</taxon>
        <taxon>Gottschalkiaceae</taxon>
        <taxon>Andreesenia</taxon>
    </lineage>
</organism>
<feature type="domain" description="CBS" evidence="3">
    <location>
        <begin position="83"/>
        <end position="139"/>
    </location>
</feature>
<dbReference type="InterPro" id="IPR051257">
    <property type="entry name" value="Diverse_CBS-Domain"/>
</dbReference>
<dbReference type="InterPro" id="IPR000644">
    <property type="entry name" value="CBS_dom"/>
</dbReference>
<dbReference type="CDD" id="cd04617">
    <property type="entry name" value="CBS_pair_CcpN"/>
    <property type="match status" value="1"/>
</dbReference>
<dbReference type="Pfam" id="PF00571">
    <property type="entry name" value="CBS"/>
    <property type="match status" value="2"/>
</dbReference>
<dbReference type="AlphaFoldDB" id="A0A1S1V838"/>
<accession>A0A1S1V838</accession>
<evidence type="ECO:0000313" key="4">
    <source>
        <dbReference type="EMBL" id="OHW62570.1"/>
    </source>
</evidence>
<dbReference type="InterPro" id="IPR013196">
    <property type="entry name" value="HTH_11"/>
</dbReference>
<keyword evidence="1 2" id="KW-0129">CBS domain</keyword>
<dbReference type="SMART" id="SM00116">
    <property type="entry name" value="CBS"/>
    <property type="match status" value="2"/>
</dbReference>
<evidence type="ECO:0000256" key="2">
    <source>
        <dbReference type="PROSITE-ProRule" id="PRU00703"/>
    </source>
</evidence>